<keyword evidence="1" id="KW-0732">Signal</keyword>
<dbReference type="AlphaFoldDB" id="A0A9P3PWM1"/>
<protein>
    <submittedName>
        <fullName evidence="2">Uncharacterized protein</fullName>
    </submittedName>
</protein>
<name>A0A9P3PWM1_LYOSH</name>
<evidence type="ECO:0000256" key="1">
    <source>
        <dbReference type="SAM" id="SignalP"/>
    </source>
</evidence>
<evidence type="ECO:0000313" key="2">
    <source>
        <dbReference type="EMBL" id="GLB42617.1"/>
    </source>
</evidence>
<comment type="caution">
    <text evidence="2">The sequence shown here is derived from an EMBL/GenBank/DDBJ whole genome shotgun (WGS) entry which is preliminary data.</text>
</comment>
<proteinExistence type="predicted"/>
<dbReference type="Proteomes" id="UP001063166">
    <property type="component" value="Unassembled WGS sequence"/>
</dbReference>
<accession>A0A9P3PWM1</accession>
<evidence type="ECO:0000313" key="3">
    <source>
        <dbReference type="Proteomes" id="UP001063166"/>
    </source>
</evidence>
<organism evidence="2 3">
    <name type="scientific">Lyophyllum shimeji</name>
    <name type="common">Hon-shimeji</name>
    <name type="synonym">Tricholoma shimeji</name>
    <dbReference type="NCBI Taxonomy" id="47721"/>
    <lineage>
        <taxon>Eukaryota</taxon>
        <taxon>Fungi</taxon>
        <taxon>Dikarya</taxon>
        <taxon>Basidiomycota</taxon>
        <taxon>Agaricomycotina</taxon>
        <taxon>Agaricomycetes</taxon>
        <taxon>Agaricomycetidae</taxon>
        <taxon>Agaricales</taxon>
        <taxon>Tricholomatineae</taxon>
        <taxon>Lyophyllaceae</taxon>
        <taxon>Lyophyllum</taxon>
    </lineage>
</organism>
<feature type="signal peptide" evidence="1">
    <location>
        <begin position="1"/>
        <end position="20"/>
    </location>
</feature>
<keyword evidence="3" id="KW-1185">Reference proteome</keyword>
<gene>
    <name evidence="2" type="ORF">LshimejAT787_1200660</name>
</gene>
<sequence>MKTTIPFLATVLSLIHVSSALPMQGTAQDRNGVSVPVVVVEATHQQLPEAVAHSDNLHGAGSLVPREEDSKQTLGLLTSLLGGLGGSGGKLGGEGVGSLLGGRSLQAREEDSKQLLGGLLSSLLGGRSLQVREEDSKQILGVSEGAAFRLSLSKPTNAITAVSEGAASRCAKKIQSRFWESCYHRCSAASAAAAVSSEARELAAFSEDAAFRPSLSKPTNAITAVSEGAASRCAKKIQSRYSEGCYHRFLTSTARRGRSRTTYKTHSFYYKPLPSSQSVLTIYSSWSLPMFVVLRSV</sequence>
<dbReference type="EMBL" id="BRPK01000012">
    <property type="protein sequence ID" value="GLB42617.1"/>
    <property type="molecule type" value="Genomic_DNA"/>
</dbReference>
<reference evidence="2" key="1">
    <citation type="submission" date="2022-07" db="EMBL/GenBank/DDBJ databases">
        <title>The genome of Lyophyllum shimeji provides insight into the initial evolution of ectomycorrhizal fungal genome.</title>
        <authorList>
            <person name="Kobayashi Y."/>
            <person name="Shibata T."/>
            <person name="Hirakawa H."/>
            <person name="Shigenobu S."/>
            <person name="Nishiyama T."/>
            <person name="Yamada A."/>
            <person name="Hasebe M."/>
            <person name="Kawaguchi M."/>
        </authorList>
    </citation>
    <scope>NUCLEOTIDE SEQUENCE</scope>
    <source>
        <strain evidence="2">AT787</strain>
    </source>
</reference>
<feature type="chain" id="PRO_5040197172" evidence="1">
    <location>
        <begin position="21"/>
        <end position="297"/>
    </location>
</feature>